<gene>
    <name evidence="2" type="ORF">BDA99DRAFT_524164</name>
</gene>
<evidence type="ECO:0000313" key="2">
    <source>
        <dbReference type="EMBL" id="KAI9249154.1"/>
    </source>
</evidence>
<reference evidence="2" key="1">
    <citation type="journal article" date="2022" name="IScience">
        <title>Evolution of zygomycete secretomes and the origins of terrestrial fungal ecologies.</title>
        <authorList>
            <person name="Chang Y."/>
            <person name="Wang Y."/>
            <person name="Mondo S."/>
            <person name="Ahrendt S."/>
            <person name="Andreopoulos W."/>
            <person name="Barry K."/>
            <person name="Beard J."/>
            <person name="Benny G.L."/>
            <person name="Blankenship S."/>
            <person name="Bonito G."/>
            <person name="Cuomo C."/>
            <person name="Desiro A."/>
            <person name="Gervers K.A."/>
            <person name="Hundley H."/>
            <person name="Kuo A."/>
            <person name="LaButti K."/>
            <person name="Lang B.F."/>
            <person name="Lipzen A."/>
            <person name="O'Donnell K."/>
            <person name="Pangilinan J."/>
            <person name="Reynolds N."/>
            <person name="Sandor L."/>
            <person name="Smith M.E."/>
            <person name="Tsang A."/>
            <person name="Grigoriev I.V."/>
            <person name="Stajich J.E."/>
            <person name="Spatafora J.W."/>
        </authorList>
    </citation>
    <scope>NUCLEOTIDE SEQUENCE</scope>
    <source>
        <strain evidence="2">RSA 2281</strain>
    </source>
</reference>
<comment type="caution">
    <text evidence="2">The sequence shown here is derived from an EMBL/GenBank/DDBJ whole genome shotgun (WGS) entry which is preliminary data.</text>
</comment>
<keyword evidence="1" id="KW-1133">Transmembrane helix</keyword>
<organism evidence="2 3">
    <name type="scientific">Phascolomyces articulosus</name>
    <dbReference type="NCBI Taxonomy" id="60185"/>
    <lineage>
        <taxon>Eukaryota</taxon>
        <taxon>Fungi</taxon>
        <taxon>Fungi incertae sedis</taxon>
        <taxon>Mucoromycota</taxon>
        <taxon>Mucoromycotina</taxon>
        <taxon>Mucoromycetes</taxon>
        <taxon>Mucorales</taxon>
        <taxon>Lichtheimiaceae</taxon>
        <taxon>Phascolomyces</taxon>
    </lineage>
</organism>
<sequence>MIPPNTKKKESLCFIHSFICIIDKYVKSCIYVSTFPMVPFMRLANINDNYDNHYIVVQKTIINNKHINISLLIMIAVIRLYCYIIVNSCHNS</sequence>
<keyword evidence="3" id="KW-1185">Reference proteome</keyword>
<dbReference type="EMBL" id="JAIXMP010000036">
    <property type="protein sequence ID" value="KAI9249154.1"/>
    <property type="molecule type" value="Genomic_DNA"/>
</dbReference>
<reference evidence="2" key="2">
    <citation type="submission" date="2023-02" db="EMBL/GenBank/DDBJ databases">
        <authorList>
            <consortium name="DOE Joint Genome Institute"/>
            <person name="Mondo S.J."/>
            <person name="Chang Y."/>
            <person name="Wang Y."/>
            <person name="Ahrendt S."/>
            <person name="Andreopoulos W."/>
            <person name="Barry K."/>
            <person name="Beard J."/>
            <person name="Benny G.L."/>
            <person name="Blankenship S."/>
            <person name="Bonito G."/>
            <person name="Cuomo C."/>
            <person name="Desiro A."/>
            <person name="Gervers K.A."/>
            <person name="Hundley H."/>
            <person name="Kuo A."/>
            <person name="LaButti K."/>
            <person name="Lang B.F."/>
            <person name="Lipzen A."/>
            <person name="O'Donnell K."/>
            <person name="Pangilinan J."/>
            <person name="Reynolds N."/>
            <person name="Sandor L."/>
            <person name="Smith M.W."/>
            <person name="Tsang A."/>
            <person name="Grigoriev I.V."/>
            <person name="Stajich J.E."/>
            <person name="Spatafora J.W."/>
        </authorList>
    </citation>
    <scope>NUCLEOTIDE SEQUENCE</scope>
    <source>
        <strain evidence="2">RSA 2281</strain>
    </source>
</reference>
<dbReference type="AlphaFoldDB" id="A0AAD5JPV4"/>
<accession>A0AAD5JPV4</accession>
<name>A0AAD5JPV4_9FUNG</name>
<feature type="transmembrane region" description="Helical" evidence="1">
    <location>
        <begin position="67"/>
        <end position="86"/>
    </location>
</feature>
<dbReference type="Proteomes" id="UP001209540">
    <property type="component" value="Unassembled WGS sequence"/>
</dbReference>
<keyword evidence="1" id="KW-0812">Transmembrane</keyword>
<protein>
    <submittedName>
        <fullName evidence="2">Uncharacterized protein</fullName>
    </submittedName>
</protein>
<evidence type="ECO:0000256" key="1">
    <source>
        <dbReference type="SAM" id="Phobius"/>
    </source>
</evidence>
<evidence type="ECO:0000313" key="3">
    <source>
        <dbReference type="Proteomes" id="UP001209540"/>
    </source>
</evidence>
<keyword evidence="1" id="KW-0472">Membrane</keyword>
<proteinExistence type="predicted"/>